<accession>A0A0D0BH96</accession>
<dbReference type="InParanoid" id="A0A0D0BH96"/>
<dbReference type="AlphaFoldDB" id="A0A0D0BH96"/>
<reference evidence="1 2" key="1">
    <citation type="submission" date="2014-04" db="EMBL/GenBank/DDBJ databases">
        <authorList>
            <consortium name="DOE Joint Genome Institute"/>
            <person name="Kuo A."/>
            <person name="Ruytinx J."/>
            <person name="Rineau F."/>
            <person name="Colpaert J."/>
            <person name="Kohler A."/>
            <person name="Nagy L.G."/>
            <person name="Floudas D."/>
            <person name="Copeland A."/>
            <person name="Barry K.W."/>
            <person name="Cichocki N."/>
            <person name="Veneault-Fourrey C."/>
            <person name="LaButti K."/>
            <person name="Lindquist E.A."/>
            <person name="Lipzen A."/>
            <person name="Lundell T."/>
            <person name="Morin E."/>
            <person name="Murat C."/>
            <person name="Sun H."/>
            <person name="Tunlid A."/>
            <person name="Henrissat B."/>
            <person name="Grigoriev I.V."/>
            <person name="Hibbett D.S."/>
            <person name="Martin F."/>
            <person name="Nordberg H.P."/>
            <person name="Cantor M.N."/>
            <person name="Hua S.X."/>
        </authorList>
    </citation>
    <scope>NUCLEOTIDE SEQUENCE [LARGE SCALE GENOMIC DNA]</scope>
    <source>
        <strain evidence="1 2">UH-Slu-Lm8-n1</strain>
    </source>
</reference>
<organism evidence="1 2">
    <name type="scientific">Suillus luteus UH-Slu-Lm8-n1</name>
    <dbReference type="NCBI Taxonomy" id="930992"/>
    <lineage>
        <taxon>Eukaryota</taxon>
        <taxon>Fungi</taxon>
        <taxon>Dikarya</taxon>
        <taxon>Basidiomycota</taxon>
        <taxon>Agaricomycotina</taxon>
        <taxon>Agaricomycetes</taxon>
        <taxon>Agaricomycetidae</taxon>
        <taxon>Boletales</taxon>
        <taxon>Suillineae</taxon>
        <taxon>Suillaceae</taxon>
        <taxon>Suillus</taxon>
    </lineage>
</organism>
<dbReference type="Proteomes" id="UP000054485">
    <property type="component" value="Unassembled WGS sequence"/>
</dbReference>
<feature type="non-terminal residue" evidence="1">
    <location>
        <position position="75"/>
    </location>
</feature>
<dbReference type="OrthoDB" id="2789670at2759"/>
<dbReference type="HOGENOM" id="CLU_202054_0_0_1"/>
<name>A0A0D0BH96_9AGAM</name>
<dbReference type="STRING" id="930992.A0A0D0BH96"/>
<proteinExistence type="predicted"/>
<feature type="non-terminal residue" evidence="1">
    <location>
        <position position="1"/>
    </location>
</feature>
<keyword evidence="2" id="KW-1185">Reference proteome</keyword>
<gene>
    <name evidence="1" type="ORF">CY34DRAFT_70568</name>
</gene>
<reference evidence="2" key="2">
    <citation type="submission" date="2015-01" db="EMBL/GenBank/DDBJ databases">
        <title>Evolutionary Origins and Diversification of the Mycorrhizal Mutualists.</title>
        <authorList>
            <consortium name="DOE Joint Genome Institute"/>
            <consortium name="Mycorrhizal Genomics Consortium"/>
            <person name="Kohler A."/>
            <person name="Kuo A."/>
            <person name="Nagy L.G."/>
            <person name="Floudas D."/>
            <person name="Copeland A."/>
            <person name="Barry K.W."/>
            <person name="Cichocki N."/>
            <person name="Veneault-Fourrey C."/>
            <person name="LaButti K."/>
            <person name="Lindquist E.A."/>
            <person name="Lipzen A."/>
            <person name="Lundell T."/>
            <person name="Morin E."/>
            <person name="Murat C."/>
            <person name="Riley R."/>
            <person name="Ohm R."/>
            <person name="Sun H."/>
            <person name="Tunlid A."/>
            <person name="Henrissat B."/>
            <person name="Grigoriev I.V."/>
            <person name="Hibbett D.S."/>
            <person name="Martin F."/>
        </authorList>
    </citation>
    <scope>NUCLEOTIDE SEQUENCE [LARGE SCALE GENOMIC DNA]</scope>
    <source>
        <strain evidence="2">UH-Slu-Lm8-n1</strain>
    </source>
</reference>
<sequence length="75" mass="7694">CLGLHLAEASICMSTAGAMSLAVFDIPKVVGNGIEINPASSGTITGKHNSSHLKLFKCSIKPCSAKAVALVQQNI</sequence>
<evidence type="ECO:0000313" key="1">
    <source>
        <dbReference type="EMBL" id="KIK48979.1"/>
    </source>
</evidence>
<evidence type="ECO:0000313" key="2">
    <source>
        <dbReference type="Proteomes" id="UP000054485"/>
    </source>
</evidence>
<dbReference type="EMBL" id="KN835134">
    <property type="protein sequence ID" value="KIK48979.1"/>
    <property type="molecule type" value="Genomic_DNA"/>
</dbReference>
<protein>
    <submittedName>
        <fullName evidence="1">Uncharacterized protein</fullName>
    </submittedName>
</protein>